<dbReference type="Proteomes" id="UP000248616">
    <property type="component" value="Unassembled WGS sequence"/>
</dbReference>
<dbReference type="GO" id="GO:0017000">
    <property type="term" value="P:antibiotic biosynthetic process"/>
    <property type="evidence" value="ECO:0007669"/>
    <property type="project" value="InterPro"/>
</dbReference>
<gene>
    <name evidence="6" type="ORF">B5V02_08910</name>
</gene>
<keyword evidence="5" id="KW-0106">Calcium</keyword>
<dbReference type="GO" id="GO:0046872">
    <property type="term" value="F:metal ion binding"/>
    <property type="evidence" value="ECO:0007669"/>
    <property type="project" value="UniProtKB-KW"/>
</dbReference>
<dbReference type="InterPro" id="IPR043146">
    <property type="entry name" value="Penicillin_amidase_N_B-knob"/>
</dbReference>
<feature type="binding site" evidence="5">
    <location>
        <position position="296"/>
    </location>
    <ligand>
        <name>Ca(2+)</name>
        <dbReference type="ChEBI" id="CHEBI:29108"/>
    </ligand>
</feature>
<dbReference type="PANTHER" id="PTHR34218">
    <property type="entry name" value="PEPTIDASE S45 PENICILLIN AMIDASE"/>
    <property type="match status" value="1"/>
</dbReference>
<evidence type="ECO:0008006" key="8">
    <source>
        <dbReference type="Google" id="ProtNLM"/>
    </source>
</evidence>
<evidence type="ECO:0000313" key="6">
    <source>
        <dbReference type="EMBL" id="PZV38864.1"/>
    </source>
</evidence>
<dbReference type="InterPro" id="IPR043147">
    <property type="entry name" value="Penicillin_amidase_A-knob"/>
</dbReference>
<comment type="caution">
    <text evidence="6">The sequence shown here is derived from an EMBL/GenBank/DDBJ whole genome shotgun (WGS) entry which is preliminary data.</text>
</comment>
<dbReference type="PANTHER" id="PTHR34218:SF4">
    <property type="entry name" value="ACYL-HOMOSERINE LACTONE ACYLASE QUIP"/>
    <property type="match status" value="1"/>
</dbReference>
<dbReference type="Gene3D" id="3.60.20.10">
    <property type="entry name" value="Glutamine Phosphoribosylpyrophosphate, subunit 1, domain 1"/>
    <property type="match status" value="1"/>
</dbReference>
<dbReference type="GO" id="GO:0016811">
    <property type="term" value="F:hydrolase activity, acting on carbon-nitrogen (but not peptide) bonds, in linear amides"/>
    <property type="evidence" value="ECO:0007669"/>
    <property type="project" value="InterPro"/>
</dbReference>
<name>A0A2W7C7J3_9HYPH</name>
<dbReference type="InterPro" id="IPR029055">
    <property type="entry name" value="Ntn_hydrolases_N"/>
</dbReference>
<dbReference type="InterPro" id="IPR014395">
    <property type="entry name" value="Pen/GL7ACA/AHL_acylase"/>
</dbReference>
<evidence type="ECO:0000256" key="5">
    <source>
        <dbReference type="PIRSR" id="PIRSR001227-2"/>
    </source>
</evidence>
<sequence>MHTSSDQKHSISNLKANGALWRDKWGIPHIKADTEWDAFLLLGYAHAQDRLWQMDMLRRRAVGRWSEWGGAAGIEADKLARRLGGRRAAERDYAALTDEARSMLDAYAAGVNAFIDRGEFPREYSLLGEAPEAWQPWNSIAAMRQIGFLMGSFWLKLFRAMALPAVGPENIGKLRYDDGGIDLLCIPPGAEYGRAVGPTLSKLRPAIEALLASQAADLTGGGSNNWVISGNLSSTGRPILMGDPHRELEVPSMYAQAHVACGTFDAVGLTVPGVPGFPHVAHNENVAWCVTHAFMDIHDLFVERFRDDGAAALFKGQWEPTARWQETIRVRNAGDVSVDIVVTRHGPVIAGNPGDGSALAIQTVQFAETDTSFDCLPRMLKSQSVRELYQAIEGWGIIDHNLVAADVDGHIGHRVRAKVPIRPRENGWLPVPGWTGEYEWGGMIPHEEMPECVDPLNGLVVTANNRVVADDKGHYFCTDCHPPYRARRISELLSAMDRPSIDTMSPIYMDVLSAPALLFKEQLRNHAGKTEKANKLLALLMGWDGHMAAGSKAATVYARLRVAVALVVGQRSGLVDGAASLYSSLLSKDALVKHLWWTVPSLLRAQDEDLLGGLTWSQVFDEALAMLEAVADDEPWSHLHAPSLKHPLASVFPEASHELNMSCGPIGGDNDTVFATGFSAGEDFSTKYSALARTNFDVGAWKNCSWIVFQGASGVPLSRHRGDQNQLWAEGKAIPMLYDWDDIAASSVLTQFQPANSP</sequence>
<dbReference type="Gene3D" id="2.30.120.10">
    <property type="match status" value="1"/>
</dbReference>
<reference evidence="7" key="1">
    <citation type="submission" date="2017-03" db="EMBL/GenBank/DDBJ databases">
        <authorList>
            <person name="Safronova V.I."/>
            <person name="Sazanova A.L."/>
            <person name="Chirak E.R."/>
        </authorList>
    </citation>
    <scope>NUCLEOTIDE SEQUENCE [LARGE SCALE GENOMIC DNA]</scope>
    <source>
        <strain evidence="7">Ach-343</strain>
    </source>
</reference>
<dbReference type="Gene3D" id="1.10.10.2580">
    <property type="entry name" value="Penicillin Acylase III, Chain A, Domain 2"/>
    <property type="match status" value="1"/>
</dbReference>
<dbReference type="InterPro" id="IPR002692">
    <property type="entry name" value="S45"/>
</dbReference>
<dbReference type="Gene3D" id="1.10.439.10">
    <property type="entry name" value="Penicillin Amidohydrolase, domain 1"/>
    <property type="match status" value="1"/>
</dbReference>
<dbReference type="EMBL" id="MZXV01000017">
    <property type="protein sequence ID" value="PZV38864.1"/>
    <property type="molecule type" value="Genomic_DNA"/>
</dbReference>
<comment type="similarity">
    <text evidence="1">Belongs to the peptidase S45 family.</text>
</comment>
<dbReference type="SUPFAM" id="SSF56235">
    <property type="entry name" value="N-terminal nucleophile aminohydrolases (Ntn hydrolases)"/>
    <property type="match status" value="1"/>
</dbReference>
<feature type="active site" description="Nucleophile" evidence="4">
    <location>
        <position position="223"/>
    </location>
</feature>
<accession>A0A2W7C7J3</accession>
<organism evidence="6 7">
    <name type="scientific">Mesorhizobium kowhaii</name>
    <dbReference type="NCBI Taxonomy" id="1300272"/>
    <lineage>
        <taxon>Bacteria</taxon>
        <taxon>Pseudomonadati</taxon>
        <taxon>Pseudomonadota</taxon>
        <taxon>Alphaproteobacteria</taxon>
        <taxon>Hyphomicrobiales</taxon>
        <taxon>Phyllobacteriaceae</taxon>
        <taxon>Mesorhizobium</taxon>
    </lineage>
</organism>
<feature type="binding site" evidence="5">
    <location>
        <position position="299"/>
    </location>
    <ligand>
        <name>Ca(2+)</name>
        <dbReference type="ChEBI" id="CHEBI:29108"/>
    </ligand>
</feature>
<keyword evidence="7" id="KW-1185">Reference proteome</keyword>
<dbReference type="InterPro" id="IPR023343">
    <property type="entry name" value="Penicillin_amidase_dom1"/>
</dbReference>
<proteinExistence type="inferred from homology"/>
<keyword evidence="2" id="KW-0378">Hydrolase</keyword>
<evidence type="ECO:0000256" key="3">
    <source>
        <dbReference type="ARBA" id="ARBA00023145"/>
    </source>
</evidence>
<evidence type="ECO:0000256" key="2">
    <source>
        <dbReference type="ARBA" id="ARBA00022801"/>
    </source>
</evidence>
<keyword evidence="3" id="KW-0865">Zymogen</keyword>
<evidence type="ECO:0000256" key="4">
    <source>
        <dbReference type="PIRSR" id="PIRSR001227-1"/>
    </source>
</evidence>
<dbReference type="CDD" id="cd03747">
    <property type="entry name" value="Ntn_PGA_like"/>
    <property type="match status" value="1"/>
</dbReference>
<dbReference type="Gene3D" id="1.10.1400.10">
    <property type="match status" value="1"/>
</dbReference>
<dbReference type="PIRSF" id="PIRSF001227">
    <property type="entry name" value="Pen_acylase"/>
    <property type="match status" value="1"/>
</dbReference>
<keyword evidence="5" id="KW-0479">Metal-binding</keyword>
<comment type="cofactor">
    <cofactor evidence="5">
        <name>Ca(2+)</name>
        <dbReference type="ChEBI" id="CHEBI:29108"/>
    </cofactor>
    <text evidence="5">Binds 1 Ca(2+) ion per dimer.</text>
</comment>
<evidence type="ECO:0000256" key="1">
    <source>
        <dbReference type="ARBA" id="ARBA00006586"/>
    </source>
</evidence>
<dbReference type="AlphaFoldDB" id="A0A2W7C7J3"/>
<evidence type="ECO:0000313" key="7">
    <source>
        <dbReference type="Proteomes" id="UP000248616"/>
    </source>
</evidence>
<dbReference type="Pfam" id="PF01804">
    <property type="entry name" value="Penicil_amidase"/>
    <property type="match status" value="1"/>
</dbReference>
<protein>
    <recommendedName>
        <fullName evidence="8">Penicillin acylase family protein</fullName>
    </recommendedName>
</protein>